<name>A0AAW2SLH1_SESRA</name>
<gene>
    <name evidence="1" type="ORF">Sradi_2556700</name>
</gene>
<organism evidence="1">
    <name type="scientific">Sesamum radiatum</name>
    <name type="common">Black benniseed</name>
    <dbReference type="NCBI Taxonomy" id="300843"/>
    <lineage>
        <taxon>Eukaryota</taxon>
        <taxon>Viridiplantae</taxon>
        <taxon>Streptophyta</taxon>
        <taxon>Embryophyta</taxon>
        <taxon>Tracheophyta</taxon>
        <taxon>Spermatophyta</taxon>
        <taxon>Magnoliopsida</taxon>
        <taxon>eudicotyledons</taxon>
        <taxon>Gunneridae</taxon>
        <taxon>Pentapetalae</taxon>
        <taxon>asterids</taxon>
        <taxon>lamiids</taxon>
        <taxon>Lamiales</taxon>
        <taxon>Pedaliaceae</taxon>
        <taxon>Sesamum</taxon>
    </lineage>
</organism>
<comment type="caution">
    <text evidence="1">The sequence shown here is derived from an EMBL/GenBank/DDBJ whole genome shotgun (WGS) entry which is preliminary data.</text>
</comment>
<evidence type="ECO:0008006" key="2">
    <source>
        <dbReference type="Google" id="ProtNLM"/>
    </source>
</evidence>
<reference evidence="1" key="1">
    <citation type="submission" date="2020-06" db="EMBL/GenBank/DDBJ databases">
        <authorList>
            <person name="Li T."/>
            <person name="Hu X."/>
            <person name="Zhang T."/>
            <person name="Song X."/>
            <person name="Zhang H."/>
            <person name="Dai N."/>
            <person name="Sheng W."/>
            <person name="Hou X."/>
            <person name="Wei L."/>
        </authorList>
    </citation>
    <scope>NUCLEOTIDE SEQUENCE</scope>
    <source>
        <strain evidence="1">G02</strain>
        <tissue evidence="1">Leaf</tissue>
    </source>
</reference>
<evidence type="ECO:0000313" key="1">
    <source>
        <dbReference type="EMBL" id="KAL0393339.1"/>
    </source>
</evidence>
<protein>
    <recommendedName>
        <fullName evidence="2">Secreted protein</fullName>
    </recommendedName>
</protein>
<proteinExistence type="predicted"/>
<reference evidence="1" key="2">
    <citation type="journal article" date="2024" name="Plant">
        <title>Genomic evolution and insights into agronomic trait innovations of Sesamum species.</title>
        <authorList>
            <person name="Miao H."/>
            <person name="Wang L."/>
            <person name="Qu L."/>
            <person name="Liu H."/>
            <person name="Sun Y."/>
            <person name="Le M."/>
            <person name="Wang Q."/>
            <person name="Wei S."/>
            <person name="Zheng Y."/>
            <person name="Lin W."/>
            <person name="Duan Y."/>
            <person name="Cao H."/>
            <person name="Xiong S."/>
            <person name="Wang X."/>
            <person name="Wei L."/>
            <person name="Li C."/>
            <person name="Ma Q."/>
            <person name="Ju M."/>
            <person name="Zhao R."/>
            <person name="Li G."/>
            <person name="Mu C."/>
            <person name="Tian Q."/>
            <person name="Mei H."/>
            <person name="Zhang T."/>
            <person name="Gao T."/>
            <person name="Zhang H."/>
        </authorList>
    </citation>
    <scope>NUCLEOTIDE SEQUENCE</scope>
    <source>
        <strain evidence="1">G02</strain>
    </source>
</reference>
<accession>A0AAW2SLH1</accession>
<dbReference type="AlphaFoldDB" id="A0AAW2SLH1"/>
<sequence length="105" mass="11684">MLIYLAAWARRASNLVAGFLARDLKKSPSSNSCAKELALTSWVVDGTSKAVVLKRWRYSFQGSIYFGRWRRGSIRSFGTSCYWRTGVGKGNEILGSFLSQPGVID</sequence>
<dbReference type="EMBL" id="JACGWJ010000010">
    <property type="protein sequence ID" value="KAL0393339.1"/>
    <property type="molecule type" value="Genomic_DNA"/>
</dbReference>